<feature type="transmembrane region" description="Helical" evidence="1">
    <location>
        <begin position="102"/>
        <end position="125"/>
    </location>
</feature>
<feature type="transmembrane region" description="Helical" evidence="1">
    <location>
        <begin position="251"/>
        <end position="273"/>
    </location>
</feature>
<keyword evidence="3" id="KW-1185">Reference proteome</keyword>
<gene>
    <name evidence="2" type="ORF">EDC05_002703</name>
</gene>
<keyword evidence="1" id="KW-0812">Transmembrane</keyword>
<evidence type="ECO:0000256" key="1">
    <source>
        <dbReference type="SAM" id="Phobius"/>
    </source>
</evidence>
<organism evidence="2 3">
    <name type="scientific">Coemansia umbellata</name>
    <dbReference type="NCBI Taxonomy" id="1424467"/>
    <lineage>
        <taxon>Eukaryota</taxon>
        <taxon>Fungi</taxon>
        <taxon>Fungi incertae sedis</taxon>
        <taxon>Zoopagomycota</taxon>
        <taxon>Kickxellomycotina</taxon>
        <taxon>Kickxellomycetes</taxon>
        <taxon>Kickxellales</taxon>
        <taxon>Kickxellaceae</taxon>
        <taxon>Coemansia</taxon>
    </lineage>
</organism>
<comment type="caution">
    <text evidence="2">The sequence shown here is derived from an EMBL/GenBank/DDBJ whole genome shotgun (WGS) entry which is preliminary data.</text>
</comment>
<feature type="transmembrane region" description="Helical" evidence="1">
    <location>
        <begin position="73"/>
        <end position="96"/>
    </location>
</feature>
<feature type="transmembrane region" description="Helical" evidence="1">
    <location>
        <begin position="132"/>
        <end position="151"/>
    </location>
</feature>
<reference evidence="2" key="1">
    <citation type="submission" date="2022-07" db="EMBL/GenBank/DDBJ databases">
        <title>Phylogenomic reconstructions and comparative analyses of Kickxellomycotina fungi.</title>
        <authorList>
            <person name="Reynolds N.K."/>
            <person name="Stajich J.E."/>
            <person name="Barry K."/>
            <person name="Grigoriev I.V."/>
            <person name="Crous P."/>
            <person name="Smith M.E."/>
        </authorList>
    </citation>
    <scope>NUCLEOTIDE SEQUENCE</scope>
    <source>
        <strain evidence="2">BCRC 34882</strain>
    </source>
</reference>
<feature type="transmembrane region" description="Helical" evidence="1">
    <location>
        <begin position="157"/>
        <end position="178"/>
    </location>
</feature>
<keyword evidence="1" id="KW-1133">Transmembrane helix</keyword>
<dbReference type="Proteomes" id="UP001151295">
    <property type="component" value="Unassembled WGS sequence"/>
</dbReference>
<evidence type="ECO:0000313" key="2">
    <source>
        <dbReference type="EMBL" id="KAJ1992557.1"/>
    </source>
</evidence>
<evidence type="ECO:0000313" key="3">
    <source>
        <dbReference type="Proteomes" id="UP001151295"/>
    </source>
</evidence>
<feature type="transmembrane region" description="Helical" evidence="1">
    <location>
        <begin position="209"/>
        <end position="230"/>
    </location>
</feature>
<feature type="transmembrane region" description="Helical" evidence="1">
    <location>
        <begin position="183"/>
        <end position="203"/>
    </location>
</feature>
<protein>
    <submittedName>
        <fullName evidence="2">Uncharacterized protein</fullName>
    </submittedName>
</protein>
<sequence>MAALERRSAERFRAAAATTGGLDDEVRDAALRRQVLLAWARRWVGCVAVVRLDAPVATRVLDAARHAVVRATVIGYCMCDYALFAACVMLAVMVAAVVMDTAAVIVVVVVAPPVVAAFMVAAVELMVSAARLMVAAGLVVATGLVVAAFFYLMAAHFATTVFMFMAARFVMAAARFVVAAARFVVAAAGLMFVATGLVVAAWLTAATGFVVAAARLVMVAAAGFTAPVAVSRTIRPHSQRSLVPVRVANDLCAAWLAADIAARAGAALVINLLDEMVSLDHSSWFAALVAVVVDVQVGVGHAIGAAWVARVLVGDGQRWRERHGGCVLWRTRRCGLLAAMALNSCRLCFWCIRALGIACCRDADNCNKYKKCV</sequence>
<name>A0ABQ8PN55_9FUNG</name>
<feature type="transmembrane region" description="Helical" evidence="1">
    <location>
        <begin position="285"/>
        <end position="313"/>
    </location>
</feature>
<dbReference type="EMBL" id="JANBQD010000026">
    <property type="protein sequence ID" value="KAJ1992557.1"/>
    <property type="molecule type" value="Genomic_DNA"/>
</dbReference>
<accession>A0ABQ8PN55</accession>
<keyword evidence="1" id="KW-0472">Membrane</keyword>
<proteinExistence type="predicted"/>